<keyword evidence="2" id="KW-1185">Reference proteome</keyword>
<dbReference type="AlphaFoldDB" id="A0A1I6SFA4"/>
<proteinExistence type="predicted"/>
<dbReference type="OrthoDB" id="2989867at2"/>
<sequence>MTLSEAEKETVIQFDQTGDEAIIYTASWDIARSLKRAGYTPIKRAEGAWWFQIPIEALHIQGKKQTLQFA</sequence>
<dbReference type="EMBL" id="FPAA01000007">
    <property type="protein sequence ID" value="SFS75604.1"/>
    <property type="molecule type" value="Genomic_DNA"/>
</dbReference>
<dbReference type="Proteomes" id="UP000198660">
    <property type="component" value="Unassembled WGS sequence"/>
</dbReference>
<accession>A0A1I6SFA4</accession>
<organism evidence="1 2">
    <name type="scientific">Marininema halotolerans</name>
    <dbReference type="NCBI Taxonomy" id="1155944"/>
    <lineage>
        <taxon>Bacteria</taxon>
        <taxon>Bacillati</taxon>
        <taxon>Bacillota</taxon>
        <taxon>Bacilli</taxon>
        <taxon>Bacillales</taxon>
        <taxon>Thermoactinomycetaceae</taxon>
        <taxon>Marininema</taxon>
    </lineage>
</organism>
<dbReference type="RefSeq" id="WP_091837160.1">
    <property type="nucleotide sequence ID" value="NZ_FPAA01000007.1"/>
</dbReference>
<protein>
    <submittedName>
        <fullName evidence="1">Uncharacterized protein</fullName>
    </submittedName>
</protein>
<reference evidence="2" key="1">
    <citation type="submission" date="2016-10" db="EMBL/GenBank/DDBJ databases">
        <authorList>
            <person name="Varghese N."/>
            <person name="Submissions S."/>
        </authorList>
    </citation>
    <scope>NUCLEOTIDE SEQUENCE [LARGE SCALE GENOMIC DNA]</scope>
    <source>
        <strain evidence="2">DSM 45789</strain>
    </source>
</reference>
<evidence type="ECO:0000313" key="2">
    <source>
        <dbReference type="Proteomes" id="UP000198660"/>
    </source>
</evidence>
<name>A0A1I6SFA4_9BACL</name>
<gene>
    <name evidence="1" type="ORF">SAMN05444972_10740</name>
</gene>
<evidence type="ECO:0000313" key="1">
    <source>
        <dbReference type="EMBL" id="SFS75604.1"/>
    </source>
</evidence>